<dbReference type="OrthoDB" id="1100173at2"/>
<dbReference type="EMBL" id="CP039393">
    <property type="protein sequence ID" value="QCD36739.1"/>
    <property type="molecule type" value="Genomic_DNA"/>
</dbReference>
<dbReference type="InterPro" id="IPR024480">
    <property type="entry name" value="DUF3868"/>
</dbReference>
<dbReference type="KEGG" id="mgod:E7746_13055"/>
<keyword evidence="3" id="KW-1185">Reference proteome</keyword>
<organism evidence="2 3">
    <name type="scientific">Muribaculum gordoncarteri</name>
    <dbReference type="NCBI Taxonomy" id="2530390"/>
    <lineage>
        <taxon>Bacteria</taxon>
        <taxon>Pseudomonadati</taxon>
        <taxon>Bacteroidota</taxon>
        <taxon>Bacteroidia</taxon>
        <taxon>Bacteroidales</taxon>
        <taxon>Muribaculaceae</taxon>
        <taxon>Muribaculum</taxon>
    </lineage>
</organism>
<dbReference type="InterPro" id="IPR036737">
    <property type="entry name" value="OmpA-like_sf"/>
</dbReference>
<sequence>MDPHRLRPLQLRELRPSPRQGTPQLFRSHQGGYQPRVCILIINSRKKTTIIHSLMKLKITGLAWLMAMALPCMGAVIPSSDERVTNLSVERTDNSLLVNMTLDLTGLKLKSDREITFIPVITAGDSVVELPQVIAAGRNRYIQHQRHNDIDEGATLTRAGHTIDYQAIVPYRRWMADAMLSMAEDECGCGLSLGSPSTSDLAQLDFRERTFAPQWAYVTPRVEARKERSAKGSAYIDFRVNRTDIDPAYRRNPQELAGIRDTIDLIKNDPDSRIERITITGYASPDGPYDNNARLAEGRTKALTGYVRGLYDFSPEVLRSASVAEDWDGLRRWVEQSSIDNRDALLDIIALSDITPDAREWKIKSKYPAQYRYLLENVYPALRHSDYTIDYVVSSFTDPEKIAEVMARDPRKLSLHEMYLLARSIPGDSARFREVFEVAVRLYPDAPEANLNAAVTALSFNDLDNAARYLPKAGDSAEAVYARGILAAKQGDCTSARNLLVKASQMGLAEADAAIKSLDEWVEWSARNSKTEN</sequence>
<dbReference type="InterPro" id="IPR011990">
    <property type="entry name" value="TPR-like_helical_dom_sf"/>
</dbReference>
<accession>A0A4P7VQY9</accession>
<gene>
    <name evidence="2" type="ORF">E7746_13055</name>
</gene>
<dbReference type="Gene3D" id="1.25.40.10">
    <property type="entry name" value="Tetratricopeptide repeat domain"/>
    <property type="match status" value="1"/>
</dbReference>
<dbReference type="Proteomes" id="UP000297031">
    <property type="component" value="Chromosome"/>
</dbReference>
<dbReference type="SUPFAM" id="SSF103088">
    <property type="entry name" value="OmpA-like"/>
    <property type="match status" value="1"/>
</dbReference>
<name>A0A4P7VQY9_9BACT</name>
<evidence type="ECO:0000313" key="3">
    <source>
        <dbReference type="Proteomes" id="UP000297031"/>
    </source>
</evidence>
<dbReference type="AlphaFoldDB" id="A0A4P7VQY9"/>
<protein>
    <submittedName>
        <fullName evidence="2">DUF3868 domain-containing protein</fullName>
    </submittedName>
</protein>
<dbReference type="Pfam" id="PF12984">
    <property type="entry name" value="DUF3868"/>
    <property type="match status" value="1"/>
</dbReference>
<dbReference type="SUPFAM" id="SSF48452">
    <property type="entry name" value="TPR-like"/>
    <property type="match status" value="1"/>
</dbReference>
<feature type="domain" description="DUF3868" evidence="1">
    <location>
        <begin position="86"/>
        <end position="147"/>
    </location>
</feature>
<evidence type="ECO:0000313" key="2">
    <source>
        <dbReference type="EMBL" id="QCD36739.1"/>
    </source>
</evidence>
<reference evidence="2 3" key="1">
    <citation type="submission" date="2019-02" db="EMBL/GenBank/DDBJ databases">
        <title>Isolation and identification of novel species under the genus Muribaculum.</title>
        <authorList>
            <person name="Miyake S."/>
            <person name="Ding Y."/>
            <person name="Low A."/>
            <person name="Soh M."/>
            <person name="Seedorf H."/>
        </authorList>
    </citation>
    <scope>NUCLEOTIDE SEQUENCE [LARGE SCALE GENOMIC DNA]</scope>
    <source>
        <strain evidence="2 3">TLL-A4</strain>
    </source>
</reference>
<proteinExistence type="predicted"/>
<dbReference type="Gene3D" id="3.30.1330.60">
    <property type="entry name" value="OmpA-like domain"/>
    <property type="match status" value="1"/>
</dbReference>
<evidence type="ECO:0000259" key="1">
    <source>
        <dbReference type="Pfam" id="PF12984"/>
    </source>
</evidence>